<dbReference type="OrthoDB" id="2386201at2759"/>
<dbReference type="Pfam" id="PF09462">
    <property type="entry name" value="Mus7"/>
    <property type="match status" value="1"/>
</dbReference>
<dbReference type="PANTHER" id="PTHR28122">
    <property type="entry name" value="E3 UBIQUITIN-PROTEIN LIGASE SUBSTRATE RECEPTOR MMS22"/>
    <property type="match status" value="1"/>
</dbReference>
<proteinExistence type="predicted"/>
<feature type="compositionally biased region" description="Polar residues" evidence="1">
    <location>
        <begin position="2174"/>
        <end position="2190"/>
    </location>
</feature>
<feature type="compositionally biased region" description="Low complexity" evidence="1">
    <location>
        <begin position="212"/>
        <end position="227"/>
    </location>
</feature>
<dbReference type="Proteomes" id="UP000184073">
    <property type="component" value="Unassembled WGS sequence"/>
</dbReference>
<feature type="compositionally biased region" description="Polar residues" evidence="1">
    <location>
        <begin position="315"/>
        <end position="341"/>
    </location>
</feature>
<feature type="region of interest" description="Disordered" evidence="1">
    <location>
        <begin position="928"/>
        <end position="970"/>
    </location>
</feature>
<dbReference type="InterPro" id="IPR019021">
    <property type="entry name" value="Mms22"/>
</dbReference>
<feature type="region of interest" description="Disordered" evidence="1">
    <location>
        <begin position="311"/>
        <end position="518"/>
    </location>
</feature>
<evidence type="ECO:0000313" key="2">
    <source>
        <dbReference type="EMBL" id="OJJ01578.1"/>
    </source>
</evidence>
<dbReference type="GO" id="GO:0000724">
    <property type="term" value="P:double-strand break repair via homologous recombination"/>
    <property type="evidence" value="ECO:0007669"/>
    <property type="project" value="TreeGrafter"/>
</dbReference>
<feature type="compositionally biased region" description="Acidic residues" evidence="1">
    <location>
        <begin position="629"/>
        <end position="640"/>
    </location>
</feature>
<feature type="region of interest" description="Disordered" evidence="1">
    <location>
        <begin position="784"/>
        <end position="871"/>
    </location>
</feature>
<feature type="region of interest" description="Disordered" evidence="1">
    <location>
        <begin position="2170"/>
        <end position="2190"/>
    </location>
</feature>
<feature type="compositionally biased region" description="Polar residues" evidence="1">
    <location>
        <begin position="129"/>
        <end position="138"/>
    </location>
</feature>
<dbReference type="GO" id="GO:0031297">
    <property type="term" value="P:replication fork processing"/>
    <property type="evidence" value="ECO:0007669"/>
    <property type="project" value="InterPro"/>
</dbReference>
<gene>
    <name evidence="2" type="ORF">ASPVEDRAFT_41175</name>
</gene>
<dbReference type="EMBL" id="KV878128">
    <property type="protein sequence ID" value="OJJ01578.1"/>
    <property type="molecule type" value="Genomic_DNA"/>
</dbReference>
<name>A0A1L9PJ78_ASPVE</name>
<protein>
    <recommendedName>
        <fullName evidence="4">Mus7/MMS22 family-domain-containing protein</fullName>
    </recommendedName>
</protein>
<dbReference type="GeneID" id="63727798"/>
<evidence type="ECO:0000313" key="3">
    <source>
        <dbReference type="Proteomes" id="UP000184073"/>
    </source>
</evidence>
<feature type="compositionally biased region" description="Basic and acidic residues" evidence="1">
    <location>
        <begin position="491"/>
        <end position="507"/>
    </location>
</feature>
<feature type="region of interest" description="Disordered" evidence="1">
    <location>
        <begin position="1"/>
        <end position="242"/>
    </location>
</feature>
<dbReference type="PANTHER" id="PTHR28122:SF1">
    <property type="entry name" value="E3 UBIQUITIN-PROTEIN LIGASE SUBSTRATE RECEPTOR MMS22"/>
    <property type="match status" value="1"/>
</dbReference>
<dbReference type="GO" id="GO:0005634">
    <property type="term" value="C:nucleus"/>
    <property type="evidence" value="ECO:0007669"/>
    <property type="project" value="InterPro"/>
</dbReference>
<evidence type="ECO:0008006" key="4">
    <source>
        <dbReference type="Google" id="ProtNLM"/>
    </source>
</evidence>
<dbReference type="VEuPathDB" id="FungiDB:ASPVEDRAFT_41175"/>
<feature type="region of interest" description="Disordered" evidence="1">
    <location>
        <begin position="596"/>
        <end position="717"/>
    </location>
</feature>
<dbReference type="RefSeq" id="XP_040667340.1">
    <property type="nucleotide sequence ID" value="XM_040812287.1"/>
</dbReference>
<accession>A0A1L9PJ78</accession>
<sequence>MESWRERGFVPDSDDEDGFESQEKGVNQDVHNDKVAPTESAVQTEEVVGTAGQGSEGVNNGERDDAHDDDLGYVEGDREGSDILEDLTAPVEEDIDFPLPDAQLQELNDDERDYSQDLGGPGLDDGSTRGENISNVSRAETPDGLSKGTEDKQSSTPRARQQRDFWDMPSSSPDLLQLDHHPWRKKASPAATPTPKAKETSQPRQPIENVESSPPLSPLSSVRSSILAENDHQRAENLPDQDLEELLPPLDIPEDILRQLDQPVRRSLRQRNPIQLHPYLLEDAKYQKLMKARGVKPVRITQQELQRARIAAAESQGQNLADDAGSSSDTQMTSFQFTPSSPIDPRQLFDITPLEDTAETDNGQVLQRPRPSLNTTAPRSPKRRKVSGPGDNRQRQNNRPASPPAPPQVVISNPSSSLPREVSSIFDIPSPPRSGSLSSPSVRGDTGFRFPRGFSPPHTVPRTETKRNTADINDSTAIIDEAENGTDQESNDSRTVRSESPHSRPTSDLDGEDDENAREAAVRRYQRKIKGVLPASWLRLDQQNQKGLLGSTPRNHDRLSRLDAEAAKGVARKITKRPDASAPSSARDQLLSLQEFAEDSDSESAENSLDPGSAEPHQRLGSLLGPDDSFIDQDPDGDIPEDNRIDYMFPAMSRNPTLSNGQKRTKKRRRSKTNETRFHDQPKKPRTKRQARLTEPMYGGQKKKNPRPSQRLPNLGILDAPDVASQPRKKQPQFLRVAARNARFRQDRGRHSPTRKVFRLNSRLDTEDANASLREWRAGRMRQATLPRAPRQHQHPRRQPLKDLSTNARDVFNGLDAKRTRERNLPTNTQLAGPLRNDNAAGGETATTDARPDSTSDARNAAPRPVQQRRGNAWVIQRNLAISSLSRNNARPVMPGIENHASVAREPPSLQGSLALLARDERLPLNRFLSGTAGPHNSLGETTELDKPKHAPNPVAGSRPRQLKKRQPKRLNITTIEDYAQSVIQSQELEYPESRSRGQLPRVKTVGQPNRFRTAYSVEFGISPLHSGTFFHETTFIGSGEFYRSLDITKRGLDKSTGPFHFKFGDQSMRWGAWDDSVSSQLGTAFDHITETTDAGKIAGSLKETSEDLVNSGCAIYRSVVKYTSEALSFIDPVDRVGFVTRANGLISKTMENLSSLVLATGFDTGRVLKIASYNVVFANLVYQISCHSLVNKSIRDEAFDLTKSASRHVVTLISNPKGQSSLQRFLAATKSQELREAGIKNDHPTVEAYVIVQHVLRSVEEFKGCLQVFVSDAYATQDLESADDRDIGNLENGWQRVFMTLPLQEIDALGISRVGSRFRDGYDNWTVVKRLLGPIFDSDEANSEFQPISYYSYCRVLFQRCFTLINGWGWRDCKPILDMLYDFFAKRTLYNLRLEESHRSPAFLDELDGNPCFDVFPGDPCFHILLKIIASGLRFLSKAYNKKKILSYTWRLLPNHGRNYPKEQPIHEADLDALRNHHDLLCTLYSSVPEGCRPRLGTIKDLVNPATSHFETCKISIRSWTRLARFKLSTNEDISGLEPFAEWHCYFVLEFLKQHNLARREIEAQNVGGKQFPQQLIERTVAENQRQIENLLKTALQGLQSAVKTAPTLDHAQRIVSQTPIKSILDLFNSRVARLNATVLEGLQVIVMYVEQCSSLSPEQPVVPAGNPLFSTDDDSQEYGDWTDIEAVYGYEPPPVPPGVEHVERVFHPAVSRLVSNCFGEDRSPDDAILNGVVDCWTSIANTLVRHGLRRWDSYISPYEVDSWVALRWTTQTRKFTPQFLAKCIEKDGQILSECKIQILGIWLSSLVERASMLKFQHCLTEAILNRDAEDPVLKNLPFSRDTKEGRYSISYVELIQRRLSLISSLLSNMRTHLQDLDDIKSRELPTMRQEYREAIQKMTTSMKANYQELGNADQGDYVHFVHSIVGFLQQHTRDICPIDPFFTDPVSFPLPKNDPTYIVARLKSYEPKLSSAKVAKTLVIFVQGVSERAALDGEQTYLVNQLHEAISKTYEAGNLDQPTLRATLLRGVFPAYLATAFENPAAWILSWPIIETITRVFKELLFNMDATDPDCVRSVVDISSAVFEPSYKALHRIILDITLLDKPAALVTAAAFLDMIISTLPVIDYTDRVTTDPSSTRSIIAQIRAFQNLALFIISNLQNRSHLSPDLPINTALPTETRPQSSPQLSTSDISLSATRELQTYINESWAQHQGKYYFTRRGHQPQEVTVEAPMSAKLDSLPEKRLLDAATMLLDALDSLGLLGEGEEVVNRDMQFQSDNVWEDEILLL</sequence>
<keyword evidence="3" id="KW-1185">Reference proteome</keyword>
<feature type="compositionally biased region" description="Basic and acidic residues" evidence="1">
    <location>
        <begin position="672"/>
        <end position="683"/>
    </location>
</feature>
<reference evidence="3" key="1">
    <citation type="journal article" date="2017" name="Genome Biol.">
        <title>Comparative genomics reveals high biological diversity and specific adaptations in the industrially and medically important fungal genus Aspergillus.</title>
        <authorList>
            <person name="de Vries R.P."/>
            <person name="Riley R."/>
            <person name="Wiebenga A."/>
            <person name="Aguilar-Osorio G."/>
            <person name="Amillis S."/>
            <person name="Uchima C.A."/>
            <person name="Anderluh G."/>
            <person name="Asadollahi M."/>
            <person name="Askin M."/>
            <person name="Barry K."/>
            <person name="Battaglia E."/>
            <person name="Bayram O."/>
            <person name="Benocci T."/>
            <person name="Braus-Stromeyer S.A."/>
            <person name="Caldana C."/>
            <person name="Canovas D."/>
            <person name="Cerqueira G.C."/>
            <person name="Chen F."/>
            <person name="Chen W."/>
            <person name="Choi C."/>
            <person name="Clum A."/>
            <person name="Dos Santos R.A."/>
            <person name="Damasio A.R."/>
            <person name="Diallinas G."/>
            <person name="Emri T."/>
            <person name="Fekete E."/>
            <person name="Flipphi M."/>
            <person name="Freyberg S."/>
            <person name="Gallo A."/>
            <person name="Gournas C."/>
            <person name="Habgood R."/>
            <person name="Hainaut M."/>
            <person name="Harispe M.L."/>
            <person name="Henrissat B."/>
            <person name="Hilden K.S."/>
            <person name="Hope R."/>
            <person name="Hossain A."/>
            <person name="Karabika E."/>
            <person name="Karaffa L."/>
            <person name="Karanyi Z."/>
            <person name="Krasevec N."/>
            <person name="Kuo A."/>
            <person name="Kusch H."/>
            <person name="LaButti K."/>
            <person name="Lagendijk E.L."/>
            <person name="Lapidus A."/>
            <person name="Levasseur A."/>
            <person name="Lindquist E."/>
            <person name="Lipzen A."/>
            <person name="Logrieco A.F."/>
            <person name="MacCabe A."/>
            <person name="Maekelae M.R."/>
            <person name="Malavazi I."/>
            <person name="Melin P."/>
            <person name="Meyer V."/>
            <person name="Mielnichuk N."/>
            <person name="Miskei M."/>
            <person name="Molnar A.P."/>
            <person name="Mule G."/>
            <person name="Ngan C.Y."/>
            <person name="Orejas M."/>
            <person name="Orosz E."/>
            <person name="Ouedraogo J.P."/>
            <person name="Overkamp K.M."/>
            <person name="Park H.-S."/>
            <person name="Perrone G."/>
            <person name="Piumi F."/>
            <person name="Punt P.J."/>
            <person name="Ram A.F."/>
            <person name="Ramon A."/>
            <person name="Rauscher S."/>
            <person name="Record E."/>
            <person name="Riano-Pachon D.M."/>
            <person name="Robert V."/>
            <person name="Roehrig J."/>
            <person name="Ruller R."/>
            <person name="Salamov A."/>
            <person name="Salih N.S."/>
            <person name="Samson R.A."/>
            <person name="Sandor E."/>
            <person name="Sanguinetti M."/>
            <person name="Schuetze T."/>
            <person name="Sepcic K."/>
            <person name="Shelest E."/>
            <person name="Sherlock G."/>
            <person name="Sophianopoulou V."/>
            <person name="Squina F.M."/>
            <person name="Sun H."/>
            <person name="Susca A."/>
            <person name="Todd R.B."/>
            <person name="Tsang A."/>
            <person name="Unkles S.E."/>
            <person name="van de Wiele N."/>
            <person name="van Rossen-Uffink D."/>
            <person name="Oliveira J.V."/>
            <person name="Vesth T.C."/>
            <person name="Visser J."/>
            <person name="Yu J.-H."/>
            <person name="Zhou M."/>
            <person name="Andersen M.R."/>
            <person name="Archer D.B."/>
            <person name="Baker S.E."/>
            <person name="Benoit I."/>
            <person name="Brakhage A.A."/>
            <person name="Braus G.H."/>
            <person name="Fischer R."/>
            <person name="Frisvad J.C."/>
            <person name="Goldman G.H."/>
            <person name="Houbraken J."/>
            <person name="Oakley B."/>
            <person name="Pocsi I."/>
            <person name="Scazzocchio C."/>
            <person name="Seiboth B."/>
            <person name="vanKuyk P.A."/>
            <person name="Wortman J."/>
            <person name="Dyer P.S."/>
            <person name="Grigoriev I.V."/>
        </authorList>
    </citation>
    <scope>NUCLEOTIDE SEQUENCE [LARGE SCALE GENOMIC DNA]</scope>
    <source>
        <strain evidence="3">CBS 583.65</strain>
    </source>
</reference>
<dbReference type="STRING" id="1036611.A0A1L9PJ78"/>
<evidence type="ECO:0000256" key="1">
    <source>
        <dbReference type="SAM" id="MobiDB-lite"/>
    </source>
</evidence>
<feature type="compositionally biased region" description="Basic residues" evidence="1">
    <location>
        <begin position="790"/>
        <end position="799"/>
    </location>
</feature>
<feature type="compositionally biased region" description="Acidic residues" evidence="1">
    <location>
        <begin position="480"/>
        <end position="490"/>
    </location>
</feature>
<organism evidence="2 3">
    <name type="scientific">Aspergillus versicolor CBS 583.65</name>
    <dbReference type="NCBI Taxonomy" id="1036611"/>
    <lineage>
        <taxon>Eukaryota</taxon>
        <taxon>Fungi</taxon>
        <taxon>Dikarya</taxon>
        <taxon>Ascomycota</taxon>
        <taxon>Pezizomycotina</taxon>
        <taxon>Eurotiomycetes</taxon>
        <taxon>Eurotiomycetidae</taxon>
        <taxon>Eurotiales</taxon>
        <taxon>Aspergillaceae</taxon>
        <taxon>Aspergillus</taxon>
        <taxon>Aspergillus subgen. Nidulantes</taxon>
    </lineage>
</organism>
<dbReference type="GO" id="GO:0035361">
    <property type="term" value="C:Cul8-RING ubiquitin ligase complex"/>
    <property type="evidence" value="ECO:0007669"/>
    <property type="project" value="TreeGrafter"/>
</dbReference>
<feature type="compositionally biased region" description="Basic and acidic residues" evidence="1">
    <location>
        <begin position="61"/>
        <end position="81"/>
    </location>
</feature>